<reference evidence="1 2" key="1">
    <citation type="journal article" date="2020" name="Cell">
        <title>Large-Scale Comparative Analyses of Tick Genomes Elucidate Their Genetic Diversity and Vector Capacities.</title>
        <authorList>
            <consortium name="Tick Genome and Microbiome Consortium (TIGMIC)"/>
            <person name="Jia N."/>
            <person name="Wang J."/>
            <person name="Shi W."/>
            <person name="Du L."/>
            <person name="Sun Y."/>
            <person name="Zhan W."/>
            <person name="Jiang J.F."/>
            <person name="Wang Q."/>
            <person name="Zhang B."/>
            <person name="Ji P."/>
            <person name="Bell-Sakyi L."/>
            <person name="Cui X.M."/>
            <person name="Yuan T.T."/>
            <person name="Jiang B.G."/>
            <person name="Yang W.F."/>
            <person name="Lam T.T."/>
            <person name="Chang Q.C."/>
            <person name="Ding S.J."/>
            <person name="Wang X.J."/>
            <person name="Zhu J.G."/>
            <person name="Ruan X.D."/>
            <person name="Zhao L."/>
            <person name="Wei J.T."/>
            <person name="Ye R.Z."/>
            <person name="Que T.C."/>
            <person name="Du C.H."/>
            <person name="Zhou Y.H."/>
            <person name="Cheng J.X."/>
            <person name="Dai P.F."/>
            <person name="Guo W.B."/>
            <person name="Han X.H."/>
            <person name="Huang E.J."/>
            <person name="Li L.F."/>
            <person name="Wei W."/>
            <person name="Gao Y.C."/>
            <person name="Liu J.Z."/>
            <person name="Shao H.Z."/>
            <person name="Wang X."/>
            <person name="Wang C.C."/>
            <person name="Yang T.C."/>
            <person name="Huo Q.B."/>
            <person name="Li W."/>
            <person name="Chen H.Y."/>
            <person name="Chen S.E."/>
            <person name="Zhou L.G."/>
            <person name="Ni X.B."/>
            <person name="Tian J.H."/>
            <person name="Sheng Y."/>
            <person name="Liu T."/>
            <person name="Pan Y.S."/>
            <person name="Xia L.Y."/>
            <person name="Li J."/>
            <person name="Zhao F."/>
            <person name="Cao W.C."/>
        </authorList>
    </citation>
    <scope>NUCLEOTIDE SEQUENCE [LARGE SCALE GENOMIC DNA]</scope>
    <source>
        <strain evidence="1">HaeL-2018</strain>
    </source>
</reference>
<evidence type="ECO:0000313" key="2">
    <source>
        <dbReference type="Proteomes" id="UP000821853"/>
    </source>
</evidence>
<dbReference type="Proteomes" id="UP000821853">
    <property type="component" value="Chromosome 8"/>
</dbReference>
<evidence type="ECO:0000313" key="1">
    <source>
        <dbReference type="EMBL" id="KAH9379973.1"/>
    </source>
</evidence>
<gene>
    <name evidence="1" type="ORF">HPB48_009241</name>
</gene>
<accession>A0A9J6GWW9</accession>
<dbReference type="EMBL" id="JABSTR010000010">
    <property type="protein sequence ID" value="KAH9379973.1"/>
    <property type="molecule type" value="Genomic_DNA"/>
</dbReference>
<proteinExistence type="predicted"/>
<organism evidence="1 2">
    <name type="scientific">Haemaphysalis longicornis</name>
    <name type="common">Bush tick</name>
    <dbReference type="NCBI Taxonomy" id="44386"/>
    <lineage>
        <taxon>Eukaryota</taxon>
        <taxon>Metazoa</taxon>
        <taxon>Ecdysozoa</taxon>
        <taxon>Arthropoda</taxon>
        <taxon>Chelicerata</taxon>
        <taxon>Arachnida</taxon>
        <taxon>Acari</taxon>
        <taxon>Parasitiformes</taxon>
        <taxon>Ixodida</taxon>
        <taxon>Ixodoidea</taxon>
        <taxon>Ixodidae</taxon>
        <taxon>Haemaphysalinae</taxon>
        <taxon>Haemaphysalis</taxon>
    </lineage>
</organism>
<dbReference type="AlphaFoldDB" id="A0A9J6GWW9"/>
<protein>
    <submittedName>
        <fullName evidence="1">Uncharacterized protein</fullName>
    </submittedName>
</protein>
<sequence>MIREPRIAEACNATCAFIHPPENTIKGVIHDIPSYDTAEALTRRILYSKNPKVLQTRRVGETNCGNIVFEGQRVA</sequence>
<keyword evidence="2" id="KW-1185">Reference proteome</keyword>
<comment type="caution">
    <text evidence="1">The sequence shown here is derived from an EMBL/GenBank/DDBJ whole genome shotgun (WGS) entry which is preliminary data.</text>
</comment>
<dbReference type="VEuPathDB" id="VectorBase:HLOH_042837"/>
<name>A0A9J6GWW9_HAELO</name>